<feature type="transmembrane region" description="Helical" evidence="1">
    <location>
        <begin position="36"/>
        <end position="56"/>
    </location>
</feature>
<evidence type="ECO:0000313" key="3">
    <source>
        <dbReference type="Proteomes" id="UP000199701"/>
    </source>
</evidence>
<protein>
    <submittedName>
        <fullName evidence="2">Uncharacterized protein</fullName>
    </submittedName>
</protein>
<accession>A0A1I0M3B8</accession>
<dbReference type="AlphaFoldDB" id="A0A1I0M3B8"/>
<dbReference type="RefSeq" id="WP_092449566.1">
    <property type="nucleotide sequence ID" value="NZ_FOJI01000001.1"/>
</dbReference>
<dbReference type="Proteomes" id="UP000199701">
    <property type="component" value="Unassembled WGS sequence"/>
</dbReference>
<dbReference type="EMBL" id="FOJI01000001">
    <property type="protein sequence ID" value="SEV82789.1"/>
    <property type="molecule type" value="Genomic_DNA"/>
</dbReference>
<keyword evidence="1" id="KW-1133">Transmembrane helix</keyword>
<dbReference type="OrthoDB" id="1925387at2"/>
<dbReference type="STRING" id="99656.SAMN05421659_101140"/>
<evidence type="ECO:0000313" key="2">
    <source>
        <dbReference type="EMBL" id="SEV82789.1"/>
    </source>
</evidence>
<reference evidence="2 3" key="1">
    <citation type="submission" date="2016-10" db="EMBL/GenBank/DDBJ databases">
        <authorList>
            <person name="de Groot N.N."/>
        </authorList>
    </citation>
    <scope>NUCLEOTIDE SEQUENCE [LARGE SCALE GENOMIC DNA]</scope>
    <source>
        <strain evidence="2 3">DSM 9179</strain>
    </source>
</reference>
<keyword evidence="1" id="KW-0812">Transmembrane</keyword>
<keyword evidence="1" id="KW-0472">Membrane</keyword>
<keyword evidence="3" id="KW-1185">Reference proteome</keyword>
<organism evidence="2 3">
    <name type="scientific">[Clostridium] fimetarium</name>
    <dbReference type="NCBI Taxonomy" id="99656"/>
    <lineage>
        <taxon>Bacteria</taxon>
        <taxon>Bacillati</taxon>
        <taxon>Bacillota</taxon>
        <taxon>Clostridia</taxon>
        <taxon>Lachnospirales</taxon>
        <taxon>Lachnospiraceae</taxon>
    </lineage>
</organism>
<evidence type="ECO:0000256" key="1">
    <source>
        <dbReference type="SAM" id="Phobius"/>
    </source>
</evidence>
<sequence>MANKLSLRDEIKVQNKKLKDMTFSQKKEYIWEYYRIHIIGTLIAIVTVICLIIMFMRNDYEAVFTTVVVDGNMTGFNDNKDKLTVEFTQYLGIDGKSKRVIFSNNYSLIQRAGDEDAYYSTQKIVAMATAKSIDGYLCEYDYVTFYSSDEELFLTDLTELFTANELSKLSDYLVYYTATDGTKFPIAVDLTSTRVKTETDLTMTRPCYGVVSTSTHTDNAVKFIKYAFGL</sequence>
<proteinExistence type="predicted"/>
<name>A0A1I0M3B8_9FIRM</name>
<gene>
    <name evidence="2" type="ORF">SAMN05421659_101140</name>
</gene>